<dbReference type="Proteomes" id="UP000694941">
    <property type="component" value="Unplaced"/>
</dbReference>
<feature type="domain" description="HSF-type DNA-binding" evidence="7">
    <location>
        <begin position="18"/>
        <end position="121"/>
    </location>
</feature>
<feature type="region of interest" description="Disordered" evidence="6">
    <location>
        <begin position="214"/>
        <end position="240"/>
    </location>
</feature>
<evidence type="ECO:0000256" key="3">
    <source>
        <dbReference type="ARBA" id="ARBA00023125"/>
    </source>
</evidence>
<evidence type="ECO:0000313" key="9">
    <source>
        <dbReference type="RefSeq" id="XP_013794552.1"/>
    </source>
</evidence>
<sequence length="609" mass="68075">MLPALQYKTLPKNQIESNVPGFLIKLWKLVDDPSCDDLITWSEDGMSFIIIDQAQFAKDLLPKYFKHNNMASFVRQLNMYGFRKRTSLKHGSLRAEKDELEFYHRFFLREQEDLLEKIKRKTTTSKAFDSTQEMTKILQEVLFDVKNIHGKQDNMNSLLSKMKKENEFLWKEVAVLREKHLRQQQIVDKLIRFLVTLVKTNGVPGIKRSLPQVLSNETPSKTPRYSKDFTNGEPSRSKNSTLTIRDVTDFLDGGVVSQDPHPIVTSPETISPDNVTSPDETVCFSPDNLETLTNCDSVDPKSIQGADTNSEGILEPYLSDAHLDKPELFDANEPEPSTCAISSTLNTPSPPHVSSPVSLLSSPDSMVCCTSLPTPVCVESNNNSNQHEDGGVVQSVTEKNKSSNQEKELQLSISEPVKLRQNFTDYLEDIETELDWFQKILSQDSLNIDASRLNGTIRNLLMQNTEQDANNSKRQNSKVFSDDAKSTNTKLDSKKKNKDVSNEIKGNELVQYNPALVAGSDSSDNLITLLYNLSSDTTPVTSNSSQTSEQSAVTTLANNGNLDFPIATEADISFPEVSLSESFTEVPPLGIDSFLYDGVLFSDDESSVL</sequence>
<evidence type="ECO:0000256" key="1">
    <source>
        <dbReference type="ARBA" id="ARBA00004123"/>
    </source>
</evidence>
<feature type="compositionally biased region" description="Polar residues" evidence="6">
    <location>
        <begin position="466"/>
        <end position="479"/>
    </location>
</feature>
<dbReference type="PRINTS" id="PR00056">
    <property type="entry name" value="HSFDOMAIN"/>
</dbReference>
<dbReference type="Pfam" id="PF00447">
    <property type="entry name" value="HSF_DNA-bind"/>
    <property type="match status" value="1"/>
</dbReference>
<feature type="region of interest" description="Disordered" evidence="6">
    <location>
        <begin position="466"/>
        <end position="502"/>
    </location>
</feature>
<reference evidence="9" key="1">
    <citation type="submission" date="2025-08" db="UniProtKB">
        <authorList>
            <consortium name="RefSeq"/>
        </authorList>
    </citation>
    <scope>IDENTIFICATION</scope>
    <source>
        <tissue evidence="9">Muscle</tissue>
    </source>
</reference>
<evidence type="ECO:0000256" key="4">
    <source>
        <dbReference type="ARBA" id="ARBA00023242"/>
    </source>
</evidence>
<comment type="similarity">
    <text evidence="2 5">Belongs to the HSF family.</text>
</comment>
<dbReference type="PANTHER" id="PTHR10015:SF427">
    <property type="entry name" value="HEAT SHOCK FACTOR PROTEIN"/>
    <property type="match status" value="1"/>
</dbReference>
<dbReference type="RefSeq" id="XP_013794552.1">
    <property type="nucleotide sequence ID" value="XM_013939098.2"/>
</dbReference>
<evidence type="ECO:0000256" key="5">
    <source>
        <dbReference type="RuleBase" id="RU004020"/>
    </source>
</evidence>
<evidence type="ECO:0000256" key="6">
    <source>
        <dbReference type="SAM" id="MobiDB-lite"/>
    </source>
</evidence>
<keyword evidence="4" id="KW-0539">Nucleus</keyword>
<organism evidence="8 9">
    <name type="scientific">Limulus polyphemus</name>
    <name type="common">Atlantic horseshoe crab</name>
    <dbReference type="NCBI Taxonomy" id="6850"/>
    <lineage>
        <taxon>Eukaryota</taxon>
        <taxon>Metazoa</taxon>
        <taxon>Ecdysozoa</taxon>
        <taxon>Arthropoda</taxon>
        <taxon>Chelicerata</taxon>
        <taxon>Merostomata</taxon>
        <taxon>Xiphosura</taxon>
        <taxon>Limulidae</taxon>
        <taxon>Limulus</taxon>
    </lineage>
</organism>
<feature type="compositionally biased region" description="Basic and acidic residues" evidence="6">
    <location>
        <begin position="480"/>
        <end position="502"/>
    </location>
</feature>
<dbReference type="InterPro" id="IPR036390">
    <property type="entry name" value="WH_DNA-bd_sf"/>
</dbReference>
<keyword evidence="3" id="KW-0238">DNA-binding</keyword>
<dbReference type="SMART" id="SM00415">
    <property type="entry name" value="HSF"/>
    <property type="match status" value="1"/>
</dbReference>
<dbReference type="Gene3D" id="1.10.10.10">
    <property type="entry name" value="Winged helix-like DNA-binding domain superfamily/Winged helix DNA-binding domain"/>
    <property type="match status" value="1"/>
</dbReference>
<evidence type="ECO:0000313" key="8">
    <source>
        <dbReference type="Proteomes" id="UP000694941"/>
    </source>
</evidence>
<comment type="subcellular location">
    <subcellularLocation>
        <location evidence="1">Nucleus</location>
    </subcellularLocation>
</comment>
<gene>
    <name evidence="9" type="primary">LOC106478547</name>
</gene>
<proteinExistence type="inferred from homology"/>
<keyword evidence="8" id="KW-1185">Reference proteome</keyword>
<dbReference type="InterPro" id="IPR036388">
    <property type="entry name" value="WH-like_DNA-bd_sf"/>
</dbReference>
<accession>A0ABM1C5H8</accession>
<evidence type="ECO:0000259" key="7">
    <source>
        <dbReference type="SMART" id="SM00415"/>
    </source>
</evidence>
<dbReference type="GeneID" id="106478547"/>
<name>A0ABM1C5H8_LIMPO</name>
<protein>
    <submittedName>
        <fullName evidence="9">Heat shock factor protein-like isoform X1</fullName>
    </submittedName>
</protein>
<dbReference type="PANTHER" id="PTHR10015">
    <property type="entry name" value="HEAT SHOCK TRANSCRIPTION FACTOR"/>
    <property type="match status" value="1"/>
</dbReference>
<dbReference type="SUPFAM" id="SSF46785">
    <property type="entry name" value="Winged helix' DNA-binding domain"/>
    <property type="match status" value="1"/>
</dbReference>
<dbReference type="InterPro" id="IPR000232">
    <property type="entry name" value="HSF_DNA-bd"/>
</dbReference>
<evidence type="ECO:0000256" key="2">
    <source>
        <dbReference type="ARBA" id="ARBA00006403"/>
    </source>
</evidence>
<feature type="region of interest" description="Disordered" evidence="6">
    <location>
        <begin position="255"/>
        <end position="278"/>
    </location>
</feature>
<feature type="compositionally biased region" description="Polar residues" evidence="6">
    <location>
        <begin position="266"/>
        <end position="278"/>
    </location>
</feature>